<feature type="transmembrane region" description="Helical" evidence="1">
    <location>
        <begin position="190"/>
        <end position="211"/>
    </location>
</feature>
<dbReference type="InterPro" id="IPR012867">
    <property type="entry name" value="DUF1648"/>
</dbReference>
<keyword evidence="1" id="KW-1133">Transmembrane helix</keyword>
<feature type="domain" description="DUF1648" evidence="2">
    <location>
        <begin position="28"/>
        <end position="71"/>
    </location>
</feature>
<protein>
    <submittedName>
        <fullName evidence="3">Integral membrane protein</fullName>
    </submittedName>
</protein>
<dbReference type="EMBL" id="FN563149">
    <property type="protein sequence ID" value="CBH48122.1"/>
    <property type="molecule type" value="Genomic_DNA"/>
</dbReference>
<evidence type="ECO:0000313" key="3">
    <source>
        <dbReference type="EMBL" id="CBH48122.1"/>
    </source>
</evidence>
<organism evidence="3">
    <name type="scientific">Rhodococcus hoagii (strain 103S)</name>
    <name type="common">Rhodococcus equi</name>
    <dbReference type="NCBI Taxonomy" id="685727"/>
    <lineage>
        <taxon>Bacteria</taxon>
        <taxon>Bacillati</taxon>
        <taxon>Actinomycetota</taxon>
        <taxon>Actinomycetes</taxon>
        <taxon>Mycobacteriales</taxon>
        <taxon>Nocardiaceae</taxon>
        <taxon>Prescottella</taxon>
    </lineage>
</organism>
<evidence type="ECO:0000259" key="2">
    <source>
        <dbReference type="Pfam" id="PF07853"/>
    </source>
</evidence>
<proteinExistence type="predicted"/>
<keyword evidence="1" id="KW-0472">Membrane</keyword>
<reference evidence="3" key="1">
    <citation type="journal article" date="2010" name="PLoS Genet.">
        <title>The genome of a pathogenic rhodococcus: cooptive virulence underpinned by key gene acquisitions.</title>
        <authorList>
            <person name="Letek M."/>
            <person name="Gonzalez P."/>
            <person name="Macarthur I."/>
            <person name="Rodriguez H."/>
            <person name="Freeman T.C."/>
            <person name="Valero-Rello A."/>
            <person name="Blanco M."/>
            <person name="Buckley T."/>
            <person name="Cherevach I."/>
            <person name="Fahey R."/>
            <person name="Hapeshi A."/>
            <person name="Holdstock J."/>
            <person name="Leadon D."/>
            <person name="Navas J."/>
            <person name="Ocampo A."/>
            <person name="Quail M.A."/>
            <person name="Sanders M."/>
            <person name="Scortti M.M."/>
            <person name="Prescott J.F."/>
            <person name="Fogarty U."/>
            <person name="Meijer W.G."/>
            <person name="Parkhill J."/>
            <person name="Bentley S.D."/>
            <person name="Vazquez-Boland J.A."/>
        </authorList>
    </citation>
    <scope>NUCLEOTIDE SEQUENCE [LARGE SCALE GENOMIC DNA]</scope>
    <source>
        <strain evidence="3 4">103S</strain>
    </source>
</reference>
<feature type="transmembrane region" description="Helical" evidence="1">
    <location>
        <begin position="129"/>
        <end position="152"/>
    </location>
</feature>
<evidence type="ECO:0000256" key="1">
    <source>
        <dbReference type="SAM" id="Phobius"/>
    </source>
</evidence>
<keyword evidence="1" id="KW-0812">Transmembrane</keyword>
<evidence type="ECO:0000313" key="4">
    <source>
        <dbReference type="Proteomes" id="UP000006892"/>
    </source>
</evidence>
<gene>
    <name evidence="3" type="ordered locus">REQ_20640</name>
</gene>
<dbReference type="AlphaFoldDB" id="A0A3S5Y6D3"/>
<feature type="transmembrane region" description="Helical" evidence="1">
    <location>
        <begin position="217"/>
        <end position="240"/>
    </location>
</feature>
<name>A0A3S5Y6D3_RHOH1</name>
<feature type="transmembrane region" description="Helical" evidence="1">
    <location>
        <begin position="97"/>
        <end position="117"/>
    </location>
</feature>
<feature type="transmembrane region" description="Helical" evidence="1">
    <location>
        <begin position="65"/>
        <end position="85"/>
    </location>
</feature>
<dbReference type="KEGG" id="req:REQ_20640"/>
<dbReference type="Pfam" id="PF07853">
    <property type="entry name" value="DUF1648"/>
    <property type="match status" value="1"/>
</dbReference>
<accession>A0A3S5Y6D3</accession>
<sequence length="334" mass="33737">MTDSIQAQKVSWVRGLSGALLAPVVATATAVGVLAGWSDDLPDPVAVHFGPGGDADGFASRAAALWSPLLGLAFAVILGGILLLLTRRDVRAARMGAATASGVGAAVAILPAGLLAGQRGLDDATAASFGGGWLAVAALVGVVAAFVGTVLVGRPPSASAAAVPPADASRLDLADTEKVVWTGTATMPRWLAVVLALVPLVIVVSVVWATSESAVPMLLIAAVVGALLMGLTLAPVHVVVDDRGLETRYVLTGGRRRIPLDEIARADTVHIGLINRYGGIGYRVGPDGVGLLVRPGEALRVTRGDGSKFTVTVDGADQAAAVLNSLAARGRVAR</sequence>
<dbReference type="RefSeq" id="WP_013415839.1">
    <property type="nucleotide sequence ID" value="NC_014659.1"/>
</dbReference>
<dbReference type="Proteomes" id="UP001154400">
    <property type="component" value="Chromosome"/>
</dbReference>
<feature type="transmembrane region" description="Helical" evidence="1">
    <location>
        <begin position="12"/>
        <end position="37"/>
    </location>
</feature>